<dbReference type="Proteomes" id="UP001279734">
    <property type="component" value="Unassembled WGS sequence"/>
</dbReference>
<comment type="caution">
    <text evidence="2">The sequence shown here is derived from an EMBL/GenBank/DDBJ whole genome shotgun (WGS) entry which is preliminary data.</text>
</comment>
<evidence type="ECO:0000313" key="2">
    <source>
        <dbReference type="EMBL" id="GMH04243.1"/>
    </source>
</evidence>
<dbReference type="PANTHER" id="PTHR33356">
    <property type="entry name" value="TIP41-LIKE PROTEIN"/>
    <property type="match status" value="1"/>
</dbReference>
<evidence type="ECO:0000313" key="3">
    <source>
        <dbReference type="Proteomes" id="UP001279734"/>
    </source>
</evidence>
<proteinExistence type="predicted"/>
<accession>A0AAD3XH26</accession>
<evidence type="ECO:0000256" key="1">
    <source>
        <dbReference type="SAM" id="MobiDB-lite"/>
    </source>
</evidence>
<feature type="compositionally biased region" description="Polar residues" evidence="1">
    <location>
        <begin position="126"/>
        <end position="138"/>
    </location>
</feature>
<protein>
    <submittedName>
        <fullName evidence="2">Uncharacterized protein</fullName>
    </submittedName>
</protein>
<name>A0AAD3XH26_NEPGR</name>
<feature type="region of interest" description="Disordered" evidence="1">
    <location>
        <begin position="116"/>
        <end position="138"/>
    </location>
</feature>
<gene>
    <name evidence="2" type="ORF">Nepgr_006082</name>
</gene>
<organism evidence="2 3">
    <name type="scientific">Nepenthes gracilis</name>
    <name type="common">Slender pitcher plant</name>
    <dbReference type="NCBI Taxonomy" id="150966"/>
    <lineage>
        <taxon>Eukaryota</taxon>
        <taxon>Viridiplantae</taxon>
        <taxon>Streptophyta</taxon>
        <taxon>Embryophyta</taxon>
        <taxon>Tracheophyta</taxon>
        <taxon>Spermatophyta</taxon>
        <taxon>Magnoliopsida</taxon>
        <taxon>eudicotyledons</taxon>
        <taxon>Gunneridae</taxon>
        <taxon>Pentapetalae</taxon>
        <taxon>Caryophyllales</taxon>
        <taxon>Nepenthaceae</taxon>
        <taxon>Nepenthes</taxon>
    </lineage>
</organism>
<sequence length="396" mass="43215">MAEAIDDCAFWLPSHFLTDDDFLTDKQNFTRDSVKSSFRPDSLHLPMFGSSSALYSPGFSSETETDQDVLLAELTRKLAQTALQETRKLSISQTFSGYKAPEKSWVLGTSPQSTLAGVASWPKRSGSGSPNGPSQVPSEVQQDAWELIYAAAGQVARLKMNEQAQMNLQNRGSLQTPRNPSLVPKIPNVSGLYYNQSASYNLPDANQYGKVGHQVKQQSDTISVRQGREGWHCQRPMQSRWGCGGGCHSCGGGTALGLPQSAWPPLRVTEQQLHHRQVSQHQSGRDSAMRAVLLGASGPGLKRQSTGTGVFLPRRFGTTEPRKKPACSTVLLPARVAKALNMDLEEINPHHETASVAEHDLLTGGRNATCAEQRGLSMKAEGAMNHENRLPKDRIN</sequence>
<dbReference type="EMBL" id="BSYO01000005">
    <property type="protein sequence ID" value="GMH04243.1"/>
    <property type="molecule type" value="Genomic_DNA"/>
</dbReference>
<dbReference type="AlphaFoldDB" id="A0AAD3XH26"/>
<reference evidence="2" key="1">
    <citation type="submission" date="2023-05" db="EMBL/GenBank/DDBJ databases">
        <title>Nepenthes gracilis genome sequencing.</title>
        <authorList>
            <person name="Fukushima K."/>
        </authorList>
    </citation>
    <scope>NUCLEOTIDE SEQUENCE</scope>
    <source>
        <strain evidence="2">SING2019-196</strain>
    </source>
</reference>
<keyword evidence="3" id="KW-1185">Reference proteome</keyword>
<dbReference type="PANTHER" id="PTHR33356:SF17">
    <property type="entry name" value="TPX2 CENTRAL DOMAIN-CONTAINING PROTEIN"/>
    <property type="match status" value="1"/>
</dbReference>